<reference evidence="3" key="1">
    <citation type="submission" date="2021-06" db="EMBL/GenBank/DDBJ databases">
        <authorList>
            <person name="Kallberg Y."/>
            <person name="Tangrot J."/>
            <person name="Rosling A."/>
        </authorList>
    </citation>
    <scope>NUCLEOTIDE SEQUENCE</scope>
    <source>
        <strain evidence="3">BR232B</strain>
    </source>
</reference>
<dbReference type="SUPFAM" id="SSF50729">
    <property type="entry name" value="PH domain-like"/>
    <property type="match status" value="1"/>
</dbReference>
<dbReference type="PROSITE" id="PS50003">
    <property type="entry name" value="PH_DOMAIN"/>
    <property type="match status" value="1"/>
</dbReference>
<comment type="caution">
    <text evidence="3">The sequence shown here is derived from an EMBL/GenBank/DDBJ whole genome shotgun (WGS) entry which is preliminary data.</text>
</comment>
<dbReference type="SMART" id="SM00233">
    <property type="entry name" value="PH"/>
    <property type="match status" value="1"/>
</dbReference>
<evidence type="ECO:0000313" key="3">
    <source>
        <dbReference type="EMBL" id="CAG8639659.1"/>
    </source>
</evidence>
<dbReference type="InterPro" id="IPR011993">
    <property type="entry name" value="PH-like_dom_sf"/>
</dbReference>
<dbReference type="InterPro" id="IPR001849">
    <property type="entry name" value="PH_domain"/>
</dbReference>
<dbReference type="Pfam" id="PF00169">
    <property type="entry name" value="PH"/>
    <property type="match status" value="1"/>
</dbReference>
<keyword evidence="4" id="KW-1185">Reference proteome</keyword>
<protein>
    <submittedName>
        <fullName evidence="3">8178_t:CDS:1</fullName>
    </submittedName>
</protein>
<gene>
    <name evidence="3" type="ORF">PBRASI_LOCUS9700</name>
</gene>
<dbReference type="EMBL" id="CAJVPI010002265">
    <property type="protein sequence ID" value="CAG8639659.1"/>
    <property type="molecule type" value="Genomic_DNA"/>
</dbReference>
<dbReference type="InterPro" id="IPR051707">
    <property type="entry name" value="PI-Interact_SigTrans_Reg"/>
</dbReference>
<evidence type="ECO:0000313" key="4">
    <source>
        <dbReference type="Proteomes" id="UP000789739"/>
    </source>
</evidence>
<dbReference type="Gene3D" id="2.30.29.30">
    <property type="entry name" value="Pleckstrin-homology domain (PH domain)/Phosphotyrosine-binding domain (PTB)"/>
    <property type="match status" value="1"/>
</dbReference>
<evidence type="ECO:0000256" key="1">
    <source>
        <dbReference type="SAM" id="MobiDB-lite"/>
    </source>
</evidence>
<accession>A0A9N9DGM3</accession>
<dbReference type="AlphaFoldDB" id="A0A9N9DGM3"/>
<feature type="region of interest" description="Disordered" evidence="1">
    <location>
        <begin position="185"/>
        <end position="215"/>
    </location>
</feature>
<dbReference type="PANTHER" id="PTHR14336">
    <property type="entry name" value="TANDEM PH DOMAIN CONTAINING PROTEIN"/>
    <property type="match status" value="1"/>
</dbReference>
<dbReference type="Proteomes" id="UP000789739">
    <property type="component" value="Unassembled WGS sequence"/>
</dbReference>
<dbReference type="FunFam" id="2.30.29.30:FF:000286">
    <property type="entry name" value="PH-protein kinase domain containing protein"/>
    <property type="match status" value="1"/>
</dbReference>
<name>A0A9N9DGM3_9GLOM</name>
<feature type="domain" description="PH" evidence="2">
    <location>
        <begin position="85"/>
        <end position="182"/>
    </location>
</feature>
<proteinExistence type="predicted"/>
<organism evidence="3 4">
    <name type="scientific">Paraglomus brasilianum</name>
    <dbReference type="NCBI Taxonomy" id="144538"/>
    <lineage>
        <taxon>Eukaryota</taxon>
        <taxon>Fungi</taxon>
        <taxon>Fungi incertae sedis</taxon>
        <taxon>Mucoromycota</taxon>
        <taxon>Glomeromycotina</taxon>
        <taxon>Glomeromycetes</taxon>
        <taxon>Paraglomerales</taxon>
        <taxon>Paraglomeraceae</taxon>
        <taxon>Paraglomus</taxon>
    </lineage>
</organism>
<dbReference type="OrthoDB" id="2157866at2759"/>
<sequence>MPELITEPGISLASSAQKEVNRVRMSASNTAIRDDPLRERTVILTTPFSDISESEGENQEIGQGFESEPEEVMSPIEARVTLNEQLIKAGYLFKRQERRNVRGKHWKKRWFVLRSSKLAYYKDEKEYELIGIIDMSDVDTIAEVKKKPNVFGISTSKRKYYMKASDQKELDEWVKELNTVKDQVQDVDLPEEEEEDKGGQVDNAASTSRFRRFFL</sequence>
<evidence type="ECO:0000259" key="2">
    <source>
        <dbReference type="PROSITE" id="PS50003"/>
    </source>
</evidence>